<keyword evidence="1" id="KW-0812">Transmembrane</keyword>
<gene>
    <name evidence="2" type="ORF">ECRASSUSDP1_LOCUS16401</name>
</gene>
<keyword evidence="3" id="KW-1185">Reference proteome</keyword>
<keyword evidence="1" id="KW-1133">Transmembrane helix</keyword>
<feature type="transmembrane region" description="Helical" evidence="1">
    <location>
        <begin position="58"/>
        <end position="78"/>
    </location>
</feature>
<evidence type="ECO:0000313" key="2">
    <source>
        <dbReference type="EMBL" id="CAI2375041.1"/>
    </source>
</evidence>
<dbReference type="EMBL" id="CAMPGE010016488">
    <property type="protein sequence ID" value="CAI2375041.1"/>
    <property type="molecule type" value="Genomic_DNA"/>
</dbReference>
<proteinExistence type="predicted"/>
<accession>A0AAD1XLH7</accession>
<protein>
    <submittedName>
        <fullName evidence="2">Uncharacterized protein</fullName>
    </submittedName>
</protein>
<dbReference type="Proteomes" id="UP001295684">
    <property type="component" value="Unassembled WGS sequence"/>
</dbReference>
<dbReference type="AlphaFoldDB" id="A0AAD1XLH7"/>
<feature type="transmembrane region" description="Helical" evidence="1">
    <location>
        <begin position="20"/>
        <end position="37"/>
    </location>
</feature>
<evidence type="ECO:0000313" key="3">
    <source>
        <dbReference type="Proteomes" id="UP001295684"/>
    </source>
</evidence>
<sequence>MLYLAREFIIFLLNFRESFALAINIILVLLVELCSGFSPSTFCSRCSCSCSCNLGHQIWLNFQGVILCLCFLSCAHWWPLCGLCLLVPSQSFSQPG</sequence>
<evidence type="ECO:0000256" key="1">
    <source>
        <dbReference type="SAM" id="Phobius"/>
    </source>
</evidence>
<comment type="caution">
    <text evidence="2">The sequence shown here is derived from an EMBL/GenBank/DDBJ whole genome shotgun (WGS) entry which is preliminary data.</text>
</comment>
<reference evidence="2" key="1">
    <citation type="submission" date="2023-07" db="EMBL/GenBank/DDBJ databases">
        <authorList>
            <consortium name="AG Swart"/>
            <person name="Singh M."/>
            <person name="Singh A."/>
            <person name="Seah K."/>
            <person name="Emmerich C."/>
        </authorList>
    </citation>
    <scope>NUCLEOTIDE SEQUENCE</scope>
    <source>
        <strain evidence="2">DP1</strain>
    </source>
</reference>
<organism evidence="2 3">
    <name type="scientific">Euplotes crassus</name>
    <dbReference type="NCBI Taxonomy" id="5936"/>
    <lineage>
        <taxon>Eukaryota</taxon>
        <taxon>Sar</taxon>
        <taxon>Alveolata</taxon>
        <taxon>Ciliophora</taxon>
        <taxon>Intramacronucleata</taxon>
        <taxon>Spirotrichea</taxon>
        <taxon>Hypotrichia</taxon>
        <taxon>Euplotida</taxon>
        <taxon>Euplotidae</taxon>
        <taxon>Moneuplotes</taxon>
    </lineage>
</organism>
<keyword evidence="1" id="KW-0472">Membrane</keyword>
<name>A0AAD1XLH7_EUPCR</name>